<reference evidence="11 12" key="1">
    <citation type="submission" date="2020-03" db="EMBL/GenBank/DDBJ databases">
        <title>Comparative genomics of Weissella paramesenteroides.</title>
        <authorList>
            <person name="Kant R."/>
            <person name="Takala T."/>
            <person name="Saris P."/>
        </authorList>
    </citation>
    <scope>NUCLEOTIDE SEQUENCE [LARGE SCALE GENOMIC DNA]</scope>
    <source>
        <strain evidence="11 12">SJ27-4</strain>
    </source>
</reference>
<dbReference type="PANTHER" id="PTHR38761">
    <property type="entry name" value="GLUTAMATE--CYSTEINE LIGASE"/>
    <property type="match status" value="1"/>
</dbReference>
<organism evidence="11 12">
    <name type="scientific">Weissella paramesenteroides</name>
    <name type="common">Leuconostoc paramesenteroides</name>
    <dbReference type="NCBI Taxonomy" id="1249"/>
    <lineage>
        <taxon>Bacteria</taxon>
        <taxon>Bacillati</taxon>
        <taxon>Bacillota</taxon>
        <taxon>Bacilli</taxon>
        <taxon>Lactobacillales</taxon>
        <taxon>Lactobacillaceae</taxon>
        <taxon>Weissella</taxon>
    </lineage>
</organism>
<dbReference type="PANTHER" id="PTHR38761:SF1">
    <property type="entry name" value="GLUTAMATE--CYSTEINE LIGASE"/>
    <property type="match status" value="1"/>
</dbReference>
<keyword evidence="4 8" id="KW-0317">Glutathione biosynthesis</keyword>
<evidence type="ECO:0000256" key="4">
    <source>
        <dbReference type="ARBA" id="ARBA00022684"/>
    </source>
</evidence>
<dbReference type="RefSeq" id="WP_140836621.1">
    <property type="nucleotide sequence ID" value="NZ_CAXLJE010000001.1"/>
</dbReference>
<evidence type="ECO:0000256" key="9">
    <source>
        <dbReference type="RuleBase" id="RU004391"/>
    </source>
</evidence>
<comment type="caution">
    <text evidence="11">The sequence shown here is derived from an EMBL/GenBank/DDBJ whole genome shotgun (WGS) entry which is preliminary data.</text>
</comment>
<feature type="domain" description="Glutamate--cysteine ligase" evidence="10">
    <location>
        <begin position="11"/>
        <end position="252"/>
    </location>
</feature>
<dbReference type="Pfam" id="PF04262">
    <property type="entry name" value="Glu_cys_ligase"/>
    <property type="match status" value="1"/>
</dbReference>
<evidence type="ECO:0000256" key="1">
    <source>
        <dbReference type="ARBA" id="ARBA00005006"/>
    </source>
</evidence>
<dbReference type="EC" id="6.3.2.2" evidence="2 9"/>
<dbReference type="GO" id="GO:0004357">
    <property type="term" value="F:glutamate-cysteine ligase activity"/>
    <property type="evidence" value="ECO:0007669"/>
    <property type="project" value="UniProtKB-EC"/>
</dbReference>
<gene>
    <name evidence="11" type="ORF">G9403_01280</name>
</gene>
<keyword evidence="5" id="KW-0547">Nucleotide-binding</keyword>
<evidence type="ECO:0000256" key="7">
    <source>
        <dbReference type="ARBA" id="ARBA00048819"/>
    </source>
</evidence>
<dbReference type="GO" id="GO:0005524">
    <property type="term" value="F:ATP binding"/>
    <property type="evidence" value="ECO:0007669"/>
    <property type="project" value="UniProtKB-KW"/>
</dbReference>
<name>A0ABD4XGF1_WEIPA</name>
<dbReference type="SUPFAM" id="SSF55931">
    <property type="entry name" value="Glutamine synthetase/guanido kinase"/>
    <property type="match status" value="1"/>
</dbReference>
<proteinExistence type="inferred from homology"/>
<dbReference type="EMBL" id="JAANXN010000001">
    <property type="protein sequence ID" value="MDF8370290.1"/>
    <property type="molecule type" value="Genomic_DNA"/>
</dbReference>
<evidence type="ECO:0000259" key="10">
    <source>
        <dbReference type="Pfam" id="PF04262"/>
    </source>
</evidence>
<evidence type="ECO:0000256" key="2">
    <source>
        <dbReference type="ARBA" id="ARBA00012220"/>
    </source>
</evidence>
<dbReference type="InterPro" id="IPR006334">
    <property type="entry name" value="Glut_cys_ligase"/>
</dbReference>
<evidence type="ECO:0000256" key="5">
    <source>
        <dbReference type="ARBA" id="ARBA00022741"/>
    </source>
</evidence>
<evidence type="ECO:0000313" key="12">
    <source>
        <dbReference type="Proteomes" id="UP001215461"/>
    </source>
</evidence>
<dbReference type="Gene3D" id="3.30.590.20">
    <property type="match status" value="1"/>
</dbReference>
<evidence type="ECO:0000313" key="11">
    <source>
        <dbReference type="EMBL" id="MDF8370290.1"/>
    </source>
</evidence>
<dbReference type="InterPro" id="IPR014746">
    <property type="entry name" value="Gln_synth/guanido_kin_cat_dom"/>
</dbReference>
<evidence type="ECO:0000256" key="8">
    <source>
        <dbReference type="RuleBase" id="RU003544"/>
    </source>
</evidence>
<dbReference type="AlphaFoldDB" id="A0ABD4XGF1"/>
<comment type="similarity">
    <text evidence="8">Belongs to the glutamate--cysteine ligase type 1 family.</text>
</comment>
<accession>A0ABD4XGF1</accession>
<dbReference type="InterPro" id="IPR007370">
    <property type="entry name" value="Glu_cys_ligase"/>
</dbReference>
<comment type="pathway">
    <text evidence="1 9">Sulfur metabolism; glutathione biosynthesis; glutathione from L-cysteine and L-glutamate: step 1/2.</text>
</comment>
<evidence type="ECO:0000256" key="3">
    <source>
        <dbReference type="ARBA" id="ARBA00022598"/>
    </source>
</evidence>
<evidence type="ECO:0000256" key="6">
    <source>
        <dbReference type="ARBA" id="ARBA00022840"/>
    </source>
</evidence>
<comment type="catalytic activity">
    <reaction evidence="7 9">
        <text>L-cysteine + L-glutamate + ATP = gamma-L-glutamyl-L-cysteine + ADP + phosphate + H(+)</text>
        <dbReference type="Rhea" id="RHEA:13285"/>
        <dbReference type="ChEBI" id="CHEBI:15378"/>
        <dbReference type="ChEBI" id="CHEBI:29985"/>
        <dbReference type="ChEBI" id="CHEBI:30616"/>
        <dbReference type="ChEBI" id="CHEBI:35235"/>
        <dbReference type="ChEBI" id="CHEBI:43474"/>
        <dbReference type="ChEBI" id="CHEBI:58173"/>
        <dbReference type="ChEBI" id="CHEBI:456216"/>
        <dbReference type="EC" id="6.3.2.2"/>
    </reaction>
</comment>
<dbReference type="Proteomes" id="UP001215461">
    <property type="component" value="Unassembled WGS sequence"/>
</dbReference>
<dbReference type="GO" id="GO:0006750">
    <property type="term" value="P:glutathione biosynthetic process"/>
    <property type="evidence" value="ECO:0007669"/>
    <property type="project" value="UniProtKB-KW"/>
</dbReference>
<keyword evidence="3 8" id="KW-0436">Ligase</keyword>
<keyword evidence="6" id="KW-0067">ATP-binding</keyword>
<sequence>MGANLNLGKLVEENNLYAELLNGKFGIELETHRVTRKGRLSRASHSSKLGSRRIHPYLQTDYSETQAELVTEAVGSFEEARDRLLQLQWVLRSHMGDDEAVWPLSMPPELKKDDLQWLDETFERTWVQDYRDWLQHKYGSTHEIMTGLHLNYSLSDEFLQHLFDASDRTNFKAFKNDVYFHIARQIVAHRWLFNYLFGATPFNLNDSDSRTPQFTKPVRSLRTSEYGFVNDKGEELTYDSNYANHQQQIEQLVSQGKLFSEHEIYGPVRFKRKIDDENEIEYLEIRILDTDPFDIAGISENDLNLIHLLLIYFLVKDDELTESALQHNEDLSNRISLQQPTETLLNKQDALAIMQDISQLADHFGMRFNDGLSLITDRVLTPSKTPAAKMIVAASDATEMQLWATKLGNERTDYFKTHEKELFETYFGKGPLAQVIRDAIVAGIRVRQYDSNQVLLQFDNHAEVVTEPTNLNELFPELNIY</sequence>
<protein>
    <recommendedName>
        <fullName evidence="2 9">Glutamate--cysteine ligase</fullName>
        <ecNumber evidence="2 9">6.3.2.2</ecNumber>
    </recommendedName>
</protein>